<keyword evidence="6 20" id="KW-0575">Peroxidase</keyword>
<dbReference type="SUPFAM" id="SSF48113">
    <property type="entry name" value="Heme-dependent peroxidases"/>
    <property type="match status" value="1"/>
</dbReference>
<feature type="active site" description="Proton acceptor" evidence="15">
    <location>
        <position position="72"/>
    </location>
</feature>
<keyword evidence="9 20" id="KW-0732">Signal</keyword>
<feature type="domain" description="Plant heme peroxidase family profile" evidence="21">
    <location>
        <begin position="47"/>
        <end position="331"/>
    </location>
</feature>
<dbReference type="InterPro" id="IPR010255">
    <property type="entry name" value="Haem_peroxidase_sf"/>
</dbReference>
<dbReference type="GO" id="GO:0020037">
    <property type="term" value="F:heme binding"/>
    <property type="evidence" value="ECO:0007669"/>
    <property type="project" value="UniProtKB-UniRule"/>
</dbReference>
<evidence type="ECO:0000256" key="5">
    <source>
        <dbReference type="ARBA" id="ARBA00012313"/>
    </source>
</evidence>
<comment type="similarity">
    <text evidence="20">Belongs to the peroxidase family. Classical plant (class III) peroxidase subfamily.</text>
</comment>
<evidence type="ECO:0000256" key="3">
    <source>
        <dbReference type="ARBA" id="ARBA00004613"/>
    </source>
</evidence>
<evidence type="ECO:0000256" key="18">
    <source>
        <dbReference type="PIRSR" id="PIRSR600823-4"/>
    </source>
</evidence>
<evidence type="ECO:0000256" key="15">
    <source>
        <dbReference type="PIRSR" id="PIRSR600823-1"/>
    </source>
</evidence>
<comment type="function">
    <text evidence="2">Removal of H(2)O(2), oxidation of toxic reductants, biosynthesis and degradation of lignin, suberization, auxin catabolism, response to environmental stresses such as wounding, pathogen attack and oxidative stress. These functions might be dependent on each isozyme/isoform in each plant tissue.</text>
</comment>
<keyword evidence="20" id="KW-0376">Hydrogen peroxide</keyword>
<dbReference type="InterPro" id="IPR033905">
    <property type="entry name" value="Secretory_peroxidase"/>
</dbReference>
<dbReference type="PANTHER" id="PTHR31388:SF144">
    <property type="entry name" value="PEROXIDASE 67-RELATED"/>
    <property type="match status" value="1"/>
</dbReference>
<dbReference type="Gene3D" id="1.10.420.10">
    <property type="entry name" value="Peroxidase, domain 2"/>
    <property type="match status" value="1"/>
</dbReference>
<keyword evidence="7 20" id="KW-0349">Heme</keyword>
<dbReference type="GO" id="GO:0006979">
    <property type="term" value="P:response to oxidative stress"/>
    <property type="evidence" value="ECO:0007669"/>
    <property type="project" value="UniProtKB-UniRule"/>
</dbReference>
<reference evidence="23" key="1">
    <citation type="journal article" date="2024" name="IScience">
        <title>Strigolactones Initiate the Formation of Haustorium-like Structures in Castilleja.</title>
        <authorList>
            <person name="Buerger M."/>
            <person name="Peterson D."/>
            <person name="Chory J."/>
        </authorList>
    </citation>
    <scope>NUCLEOTIDE SEQUENCE [LARGE SCALE GENOMIC DNA]</scope>
</reference>
<comment type="cofactor">
    <cofactor evidence="17 20">
        <name>heme b</name>
        <dbReference type="ChEBI" id="CHEBI:60344"/>
    </cofactor>
    <text evidence="17 20">Binds 1 heme b (iron(II)-protoporphyrin IX) group per subunit.</text>
</comment>
<evidence type="ECO:0000256" key="7">
    <source>
        <dbReference type="ARBA" id="ARBA00022617"/>
    </source>
</evidence>
<evidence type="ECO:0000256" key="4">
    <source>
        <dbReference type="ARBA" id="ARBA00006873"/>
    </source>
</evidence>
<evidence type="ECO:0000259" key="21">
    <source>
        <dbReference type="PROSITE" id="PS50873"/>
    </source>
</evidence>
<evidence type="ECO:0000256" key="6">
    <source>
        <dbReference type="ARBA" id="ARBA00022559"/>
    </source>
</evidence>
<organism evidence="22 23">
    <name type="scientific">Castilleja foliolosa</name>
    <dbReference type="NCBI Taxonomy" id="1961234"/>
    <lineage>
        <taxon>Eukaryota</taxon>
        <taxon>Viridiplantae</taxon>
        <taxon>Streptophyta</taxon>
        <taxon>Embryophyta</taxon>
        <taxon>Tracheophyta</taxon>
        <taxon>Spermatophyta</taxon>
        <taxon>Magnoliopsida</taxon>
        <taxon>eudicotyledons</taxon>
        <taxon>Gunneridae</taxon>
        <taxon>Pentapetalae</taxon>
        <taxon>asterids</taxon>
        <taxon>lamiids</taxon>
        <taxon>Lamiales</taxon>
        <taxon>Orobanchaceae</taxon>
        <taxon>Pedicularideae</taxon>
        <taxon>Castillejinae</taxon>
        <taxon>Castilleja</taxon>
    </lineage>
</organism>
<evidence type="ECO:0000256" key="11">
    <source>
        <dbReference type="ARBA" id="ARBA00023002"/>
    </source>
</evidence>
<dbReference type="AlphaFoldDB" id="A0ABD3EGK5"/>
<evidence type="ECO:0000256" key="9">
    <source>
        <dbReference type="ARBA" id="ARBA00022729"/>
    </source>
</evidence>
<evidence type="ECO:0000256" key="2">
    <source>
        <dbReference type="ARBA" id="ARBA00002322"/>
    </source>
</evidence>
<dbReference type="EC" id="1.11.1.7" evidence="5 20"/>
<dbReference type="PROSITE" id="PS50873">
    <property type="entry name" value="PEROXIDASE_4"/>
    <property type="match status" value="1"/>
</dbReference>
<dbReference type="PRINTS" id="PR00458">
    <property type="entry name" value="PEROXIDASE"/>
</dbReference>
<dbReference type="CDD" id="cd00693">
    <property type="entry name" value="secretory_peroxidase"/>
    <property type="match status" value="1"/>
</dbReference>
<feature type="binding site" evidence="17">
    <location>
        <position position="76"/>
    </location>
    <ligand>
        <name>Ca(2+)</name>
        <dbReference type="ChEBI" id="CHEBI:29108"/>
        <label>1</label>
    </ligand>
</feature>
<dbReference type="GO" id="GO:0046872">
    <property type="term" value="F:metal ion binding"/>
    <property type="evidence" value="ECO:0007669"/>
    <property type="project" value="UniProtKB-UniRule"/>
</dbReference>
<dbReference type="InterPro" id="IPR019794">
    <property type="entry name" value="Peroxidases_AS"/>
</dbReference>
<feature type="binding site" evidence="17">
    <location>
        <position position="73"/>
    </location>
    <ligand>
        <name>Ca(2+)</name>
        <dbReference type="ChEBI" id="CHEBI:29108"/>
        <label>1</label>
    </ligand>
</feature>
<evidence type="ECO:0000256" key="13">
    <source>
        <dbReference type="ARBA" id="ARBA00023157"/>
    </source>
</evidence>
<keyword evidence="11 20" id="KW-0560">Oxidoreductase</keyword>
<comment type="subcellular location">
    <subcellularLocation>
        <location evidence="3 20">Secreted</location>
    </subcellularLocation>
</comment>
<feature type="disulfide bond" evidence="19">
    <location>
        <begin position="129"/>
        <end position="327"/>
    </location>
</feature>
<keyword evidence="14" id="KW-0325">Glycoprotein</keyword>
<dbReference type="InterPro" id="IPR019793">
    <property type="entry name" value="Peroxidases_heam-ligand_BS"/>
</dbReference>
<feature type="chain" id="PRO_5044526492" description="Peroxidase" evidence="20">
    <location>
        <begin position="26"/>
        <end position="331"/>
    </location>
</feature>
<comment type="catalytic activity">
    <reaction evidence="1 20">
        <text>2 a phenolic donor + H2O2 = 2 a phenolic radical donor + 2 H2O</text>
        <dbReference type="Rhea" id="RHEA:56136"/>
        <dbReference type="ChEBI" id="CHEBI:15377"/>
        <dbReference type="ChEBI" id="CHEBI:16240"/>
        <dbReference type="ChEBI" id="CHEBI:139520"/>
        <dbReference type="ChEBI" id="CHEBI:139521"/>
        <dbReference type="EC" id="1.11.1.7"/>
    </reaction>
</comment>
<comment type="similarity">
    <text evidence="4">Belongs to the peroxidase family. Ascorbate peroxidase subfamily.</text>
</comment>
<feature type="binding site" evidence="16">
    <location>
        <position position="172"/>
    </location>
    <ligand>
        <name>substrate</name>
    </ligand>
</feature>
<feature type="disulfide bond" evidence="19">
    <location>
        <begin position="74"/>
        <end position="79"/>
    </location>
</feature>
<evidence type="ECO:0000256" key="17">
    <source>
        <dbReference type="PIRSR" id="PIRSR600823-3"/>
    </source>
</evidence>
<gene>
    <name evidence="22" type="ORF">CASFOL_003101</name>
</gene>
<dbReference type="FunFam" id="1.10.520.10:FF:000009">
    <property type="entry name" value="Peroxidase"/>
    <property type="match status" value="1"/>
</dbReference>
<keyword evidence="20" id="KW-0964">Secreted</keyword>
<dbReference type="PANTHER" id="PTHR31388">
    <property type="entry name" value="PEROXIDASE 72-RELATED"/>
    <property type="match status" value="1"/>
</dbReference>
<comment type="caution">
    <text evidence="22">The sequence shown here is derived from an EMBL/GenBank/DDBJ whole genome shotgun (WGS) entry which is preliminary data.</text>
</comment>
<dbReference type="PRINTS" id="PR00461">
    <property type="entry name" value="PLPEROXIDASE"/>
</dbReference>
<dbReference type="GO" id="GO:0042744">
    <property type="term" value="P:hydrogen peroxide catabolic process"/>
    <property type="evidence" value="ECO:0007669"/>
    <property type="project" value="UniProtKB-KW"/>
</dbReference>
<dbReference type="InterPro" id="IPR002016">
    <property type="entry name" value="Haem_peroxidase"/>
</dbReference>
<dbReference type="InterPro" id="IPR000823">
    <property type="entry name" value="Peroxidase_pln"/>
</dbReference>
<evidence type="ECO:0000256" key="20">
    <source>
        <dbReference type="RuleBase" id="RU362060"/>
    </source>
</evidence>
<feature type="binding site" evidence="17">
    <location>
        <position position="249"/>
    </location>
    <ligand>
        <name>Ca(2+)</name>
        <dbReference type="ChEBI" id="CHEBI:29108"/>
        <label>2</label>
    </ligand>
</feature>
<feature type="binding site" evidence="17">
    <location>
        <position position="251"/>
    </location>
    <ligand>
        <name>Ca(2+)</name>
        <dbReference type="ChEBI" id="CHEBI:29108"/>
        <label>2</label>
    </ligand>
</feature>
<evidence type="ECO:0000256" key="16">
    <source>
        <dbReference type="PIRSR" id="PIRSR600823-2"/>
    </source>
</evidence>
<protein>
    <recommendedName>
        <fullName evidence="5 20">Peroxidase</fullName>
        <ecNumber evidence="5 20">1.11.1.7</ecNumber>
    </recommendedName>
</protein>
<feature type="binding site" description="axial binding residue" evidence="17">
    <location>
        <position position="202"/>
    </location>
    <ligand>
        <name>heme b</name>
        <dbReference type="ChEBI" id="CHEBI:60344"/>
    </ligand>
    <ligandPart>
        <name>Fe</name>
        <dbReference type="ChEBI" id="CHEBI:18248"/>
    </ligandPart>
</feature>
<feature type="binding site" evidence="17">
    <location>
        <position position="82"/>
    </location>
    <ligand>
        <name>Ca(2+)</name>
        <dbReference type="ChEBI" id="CHEBI:29108"/>
        <label>1</label>
    </ligand>
</feature>
<evidence type="ECO:0000256" key="8">
    <source>
        <dbReference type="ARBA" id="ARBA00022723"/>
    </source>
</evidence>
<evidence type="ECO:0000256" key="19">
    <source>
        <dbReference type="PIRSR" id="PIRSR600823-5"/>
    </source>
</evidence>
<feature type="binding site" evidence="17">
    <location>
        <position position="78"/>
    </location>
    <ligand>
        <name>Ca(2+)</name>
        <dbReference type="ChEBI" id="CHEBI:29108"/>
        <label>1</label>
    </ligand>
</feature>
<proteinExistence type="inferred from homology"/>
<dbReference type="EMBL" id="JAVIJP010000005">
    <property type="protein sequence ID" value="KAL3653420.1"/>
    <property type="molecule type" value="Genomic_DNA"/>
</dbReference>
<keyword evidence="12 17" id="KW-0408">Iron</keyword>
<dbReference type="GO" id="GO:0140825">
    <property type="term" value="F:lactoperoxidase activity"/>
    <property type="evidence" value="ECO:0007669"/>
    <property type="project" value="UniProtKB-EC"/>
</dbReference>
<dbReference type="Pfam" id="PF00141">
    <property type="entry name" value="peroxidase"/>
    <property type="match status" value="1"/>
</dbReference>
<feature type="binding site" evidence="17">
    <location>
        <position position="256"/>
    </location>
    <ligand>
        <name>Ca(2+)</name>
        <dbReference type="ChEBI" id="CHEBI:29108"/>
        <label>2</label>
    </ligand>
</feature>
<comment type="cofactor">
    <cofactor evidence="17 20">
        <name>Ca(2+)</name>
        <dbReference type="ChEBI" id="CHEBI:29108"/>
    </cofactor>
    <text evidence="17 20">Binds 2 calcium ions per subunit.</text>
</comment>
<accession>A0ABD3EGK5</accession>
<feature type="disulfide bond" evidence="19">
    <location>
        <begin position="209"/>
        <end position="234"/>
    </location>
</feature>
<keyword evidence="13 19" id="KW-1015">Disulfide bond</keyword>
<feature type="signal peptide" evidence="20">
    <location>
        <begin position="1"/>
        <end position="25"/>
    </location>
</feature>
<sequence>MAYFTCYKVVITLAILLLSLSSFSAHPPPTTSDNCSPVNILATTQFIVRSIVKNAVAKEARMGASLLRLHFHDCFVNGCDASILLDDNATASIKSEKNAGANQNSVRGFEVIDDIKKAVEDACPGVVSCADILALAAMQSVSLLGGPVWEVSIGRRDSKTAHFDEANNGSIPTPNSNLTNLINRFNQLNLTSTDLVALSGAHTIGQAKCTSFRGRIYNDTNIDSTFATQRKAQCAKASGKTDNNTAPLDSTPKKFDNQYFQDLAAQKGLLHSDQELFNIKGGGQTNNIVNMYKDNLFAFHVDFANAMIKMGNIGLLTGNKGEIRTNCRVPN</sequence>
<keyword evidence="10 17" id="KW-0106">Calcium</keyword>
<dbReference type="FunFam" id="1.10.420.10:FF:000006">
    <property type="entry name" value="Peroxidase"/>
    <property type="match status" value="1"/>
</dbReference>
<feature type="binding site" evidence="17">
    <location>
        <position position="203"/>
    </location>
    <ligand>
        <name>Ca(2+)</name>
        <dbReference type="ChEBI" id="CHEBI:29108"/>
        <label>2</label>
    </ligand>
</feature>
<evidence type="ECO:0000256" key="10">
    <source>
        <dbReference type="ARBA" id="ARBA00022837"/>
    </source>
</evidence>
<dbReference type="PROSITE" id="PS00435">
    <property type="entry name" value="PEROXIDASE_1"/>
    <property type="match status" value="1"/>
</dbReference>
<keyword evidence="23" id="KW-1185">Reference proteome</keyword>
<feature type="binding site" evidence="17">
    <location>
        <position position="80"/>
    </location>
    <ligand>
        <name>Ca(2+)</name>
        <dbReference type="ChEBI" id="CHEBI:29108"/>
        <label>1</label>
    </ligand>
</feature>
<evidence type="ECO:0000256" key="12">
    <source>
        <dbReference type="ARBA" id="ARBA00023004"/>
    </source>
</evidence>
<evidence type="ECO:0000313" key="23">
    <source>
        <dbReference type="Proteomes" id="UP001632038"/>
    </source>
</evidence>
<evidence type="ECO:0000313" key="22">
    <source>
        <dbReference type="EMBL" id="KAL3653420.1"/>
    </source>
</evidence>
<dbReference type="Gene3D" id="1.10.520.10">
    <property type="match status" value="1"/>
</dbReference>
<dbReference type="Proteomes" id="UP001632038">
    <property type="component" value="Unassembled WGS sequence"/>
</dbReference>
<evidence type="ECO:0000256" key="1">
    <source>
        <dbReference type="ARBA" id="ARBA00000189"/>
    </source>
</evidence>
<dbReference type="PROSITE" id="PS00436">
    <property type="entry name" value="PEROXIDASE_2"/>
    <property type="match status" value="1"/>
</dbReference>
<feature type="binding site" evidence="17">
    <location>
        <position position="96"/>
    </location>
    <ligand>
        <name>Ca(2+)</name>
        <dbReference type="ChEBI" id="CHEBI:29108"/>
        <label>1</label>
    </ligand>
</feature>
<evidence type="ECO:0000256" key="14">
    <source>
        <dbReference type="ARBA" id="ARBA00023180"/>
    </source>
</evidence>
<keyword evidence="8 17" id="KW-0479">Metal-binding</keyword>
<name>A0ABD3EGK5_9LAMI</name>
<dbReference type="GO" id="GO:0005576">
    <property type="term" value="C:extracellular region"/>
    <property type="evidence" value="ECO:0007669"/>
    <property type="project" value="UniProtKB-SubCell"/>
</dbReference>
<feature type="site" description="Transition state stabilizer" evidence="18">
    <location>
        <position position="68"/>
    </location>
</feature>